<evidence type="ECO:0000313" key="1">
    <source>
        <dbReference type="EMBL" id="KAI8572585.1"/>
    </source>
</evidence>
<protein>
    <submittedName>
        <fullName evidence="1">Uncharacterized protein</fullName>
    </submittedName>
</protein>
<sequence length="85" mass="9031">MGKKNDGYNNVRIRSSDQIHDGVGNCGLVGSCHDGVSYFDGEEGPGSRLGCGRVTVVLLATVEAHPKPDDNSRSTSLKVIKLFTP</sequence>
<dbReference type="Proteomes" id="UP001062846">
    <property type="component" value="Chromosome 1"/>
</dbReference>
<reference evidence="1" key="1">
    <citation type="submission" date="2022-02" db="EMBL/GenBank/DDBJ databases">
        <title>Plant Genome Project.</title>
        <authorList>
            <person name="Zhang R.-G."/>
        </authorList>
    </citation>
    <scope>NUCLEOTIDE SEQUENCE</scope>
    <source>
        <strain evidence="1">AT1</strain>
    </source>
</reference>
<organism evidence="1 2">
    <name type="scientific">Rhododendron molle</name>
    <name type="common">Chinese azalea</name>
    <name type="synonym">Azalea mollis</name>
    <dbReference type="NCBI Taxonomy" id="49168"/>
    <lineage>
        <taxon>Eukaryota</taxon>
        <taxon>Viridiplantae</taxon>
        <taxon>Streptophyta</taxon>
        <taxon>Embryophyta</taxon>
        <taxon>Tracheophyta</taxon>
        <taxon>Spermatophyta</taxon>
        <taxon>Magnoliopsida</taxon>
        <taxon>eudicotyledons</taxon>
        <taxon>Gunneridae</taxon>
        <taxon>Pentapetalae</taxon>
        <taxon>asterids</taxon>
        <taxon>Ericales</taxon>
        <taxon>Ericaceae</taxon>
        <taxon>Ericoideae</taxon>
        <taxon>Rhodoreae</taxon>
        <taxon>Rhododendron</taxon>
    </lineage>
</organism>
<comment type="caution">
    <text evidence="1">The sequence shown here is derived from an EMBL/GenBank/DDBJ whole genome shotgun (WGS) entry which is preliminary data.</text>
</comment>
<dbReference type="EMBL" id="CM046388">
    <property type="protein sequence ID" value="KAI8572585.1"/>
    <property type="molecule type" value="Genomic_DNA"/>
</dbReference>
<accession>A0ACC0Q3N3</accession>
<gene>
    <name evidence="1" type="ORF">RHMOL_Rhmol01G0211000</name>
</gene>
<proteinExistence type="predicted"/>
<evidence type="ECO:0000313" key="2">
    <source>
        <dbReference type="Proteomes" id="UP001062846"/>
    </source>
</evidence>
<name>A0ACC0Q3N3_RHOML</name>
<keyword evidence="2" id="KW-1185">Reference proteome</keyword>